<comment type="catalytic activity">
    <reaction evidence="1 13">
        <text>alpha-D-glucose = beta-D-glucose</text>
        <dbReference type="Rhea" id="RHEA:10264"/>
        <dbReference type="ChEBI" id="CHEBI:15903"/>
        <dbReference type="ChEBI" id="CHEBI:17925"/>
        <dbReference type="EC" id="5.1.3.3"/>
    </reaction>
</comment>
<dbReference type="PANTHER" id="PTHR10091">
    <property type="entry name" value="ALDOSE-1-EPIMERASE"/>
    <property type="match status" value="1"/>
</dbReference>
<evidence type="ECO:0000256" key="15">
    <source>
        <dbReference type="PIRSR" id="PIRSR005096-2"/>
    </source>
</evidence>
<feature type="binding site" evidence="16">
    <location>
        <begin position="87"/>
        <end position="88"/>
    </location>
    <ligand>
        <name>beta-D-galactose</name>
        <dbReference type="ChEBI" id="CHEBI:27667"/>
    </ligand>
</feature>
<dbReference type="InterPro" id="IPR008183">
    <property type="entry name" value="Aldose_1/G6P_1-epimerase"/>
</dbReference>
<evidence type="ECO:0000256" key="3">
    <source>
        <dbReference type="ARBA" id="ARBA00004496"/>
    </source>
</evidence>
<dbReference type="PANTHER" id="PTHR10091:SF0">
    <property type="entry name" value="GALACTOSE MUTAROTASE"/>
    <property type="match status" value="1"/>
</dbReference>
<dbReference type="InterPro" id="IPR018052">
    <property type="entry name" value="Ald1_epimerase_CS"/>
</dbReference>
<evidence type="ECO:0000256" key="16">
    <source>
        <dbReference type="PIRSR" id="PIRSR005096-3"/>
    </source>
</evidence>
<evidence type="ECO:0000313" key="17">
    <source>
        <dbReference type="EnsemblMetazoa" id="MDOA001438-PB"/>
    </source>
</evidence>
<keyword evidence="8" id="KW-0963">Cytoplasm</keyword>
<comment type="similarity">
    <text evidence="6 13">Belongs to the aldose epimerase family.</text>
</comment>
<dbReference type="VEuPathDB" id="VectorBase:MDOA001438"/>
<evidence type="ECO:0000256" key="2">
    <source>
        <dbReference type="ARBA" id="ARBA00001712"/>
    </source>
</evidence>
<evidence type="ECO:0000256" key="4">
    <source>
        <dbReference type="ARBA" id="ARBA00004947"/>
    </source>
</evidence>
<evidence type="ECO:0000256" key="11">
    <source>
        <dbReference type="ARBA" id="ARBA00023277"/>
    </source>
</evidence>
<comment type="subcellular location">
    <subcellularLocation>
        <location evidence="3">Cytoplasm</location>
    </subcellularLocation>
</comment>
<dbReference type="EC" id="5.1.3.3" evidence="13"/>
<name>A0A1I8M5G1_MUSDO</name>
<dbReference type="PROSITE" id="PS00545">
    <property type="entry name" value="ALDOSE_1_EPIMERASE"/>
    <property type="match status" value="1"/>
</dbReference>
<dbReference type="RefSeq" id="XP_011294725.2">
    <property type="nucleotide sequence ID" value="XM_011296423.3"/>
</dbReference>
<feature type="active site" description="Proton donor" evidence="14">
    <location>
        <position position="185"/>
    </location>
</feature>
<comment type="pathway">
    <text evidence="5 13">Carbohydrate metabolism; hexose metabolism.</text>
</comment>
<dbReference type="AlphaFoldDB" id="A0A1I8M5G1"/>
<dbReference type="FunFam" id="2.70.98.10:FF:000003">
    <property type="entry name" value="Aldose 1-epimerase"/>
    <property type="match status" value="1"/>
</dbReference>
<dbReference type="GO" id="GO:0033499">
    <property type="term" value="P:galactose catabolic process via UDP-galactose, Leloir pathway"/>
    <property type="evidence" value="ECO:0007669"/>
    <property type="project" value="TreeGrafter"/>
</dbReference>
<sequence>MVNVKVEDFGSMTDPMTKQPKTVKVITLTNDHQMTVQVLTLGVNIASVRIPDKAGKLDELSLSFDTLQGYIDTQPAYIGATMGRVANRVANGRFKLNGQEIQVTKNFKDKYQLHGGFVGFDSVIWDVVETLANGVVLRHVSPDGHEGYPGVVTCNITCTLNDNNEYRMQIEATTDKTTCVNVTNHAYFNLAGHNSGKEGLGQHLVQINADEIVDTDLDQIPTGKFVKVENTVYDLRNPAKMSERLPLFAQLPIKGYDNCYCVKLDGDKTTRIARVEHPESGRWLEMYSNQPGVQFYTSNNLPDVENGAAAMSGKGGAKYVKHGAFCLETQKYPDSMNHENFPSIFLNPGEKYYHDVIYKFGN</sequence>
<protein>
    <recommendedName>
        <fullName evidence="13">Aldose 1-epimerase</fullName>
        <ecNumber evidence="13">5.1.3.3</ecNumber>
    </recommendedName>
</protein>
<comment type="function">
    <text evidence="12">Mutarotase that catalyzes the interconversion of beta-D-galactose and alpha-D-galactose during galactose metabolism. Beta-D-galactose is metabolized in the liver into glucose 1-phosphate, the primary metabolic fuel, by the action of four enzymes that constitute the Leloir pathway: GALM, GALK1 (galactokinase), GALT (galactose-1-phosphate uridylyltransferase) and GALE (UDP-galactose-4'-epimerase). Involved in the maintenance of the equilibrium between the beta- and alpha-anomers of galactose, therefore ensuring a sufficient supply of the alpha-anomer for GALK1. Also active on D-glucose although shows a preference for galactose over glucose.</text>
</comment>
<evidence type="ECO:0000256" key="10">
    <source>
        <dbReference type="ARBA" id="ARBA00023235"/>
    </source>
</evidence>
<evidence type="ECO:0000256" key="1">
    <source>
        <dbReference type="ARBA" id="ARBA00001614"/>
    </source>
</evidence>
<dbReference type="CDD" id="cd09019">
    <property type="entry name" value="galactose_mutarotase_like"/>
    <property type="match status" value="1"/>
</dbReference>
<dbReference type="GO" id="GO:0030246">
    <property type="term" value="F:carbohydrate binding"/>
    <property type="evidence" value="ECO:0007669"/>
    <property type="project" value="InterPro"/>
</dbReference>
<dbReference type="VEuPathDB" id="VectorBase:MDOMA2_006376"/>
<evidence type="ECO:0000256" key="5">
    <source>
        <dbReference type="ARBA" id="ARBA00005028"/>
    </source>
</evidence>
<reference evidence="17" key="1">
    <citation type="submission" date="2020-05" db="UniProtKB">
        <authorList>
            <consortium name="EnsemblMetazoa"/>
        </authorList>
    </citation>
    <scope>IDENTIFICATION</scope>
    <source>
        <strain evidence="17">Aabys</strain>
    </source>
</reference>
<evidence type="ECO:0000256" key="12">
    <source>
        <dbReference type="ARBA" id="ARBA00045743"/>
    </source>
</evidence>
<dbReference type="Gene3D" id="2.70.98.10">
    <property type="match status" value="1"/>
</dbReference>
<dbReference type="EnsemblMetazoa" id="MDOA001438-RC">
    <property type="protein sequence ID" value="MDOA001438-PC"/>
    <property type="gene ID" value="MDOA001438"/>
</dbReference>
<evidence type="ECO:0000256" key="9">
    <source>
        <dbReference type="ARBA" id="ARBA00022553"/>
    </source>
</evidence>
<comment type="subunit">
    <text evidence="7">Monomer.</text>
</comment>
<dbReference type="GO" id="GO:0004034">
    <property type="term" value="F:aldose 1-epimerase activity"/>
    <property type="evidence" value="ECO:0007669"/>
    <property type="project" value="UniProtKB-EC"/>
</dbReference>
<evidence type="ECO:0000256" key="14">
    <source>
        <dbReference type="PIRSR" id="PIRSR005096-1"/>
    </source>
</evidence>
<dbReference type="InterPro" id="IPR015443">
    <property type="entry name" value="Aldose_1-epimerase"/>
</dbReference>
<dbReference type="GO" id="GO:0006006">
    <property type="term" value="P:glucose metabolic process"/>
    <property type="evidence" value="ECO:0007669"/>
    <property type="project" value="TreeGrafter"/>
</dbReference>
<comment type="catalytic activity">
    <reaction evidence="2">
        <text>alpha-D-galactose = beta-D-galactose</text>
        <dbReference type="Rhea" id="RHEA:28675"/>
        <dbReference type="ChEBI" id="CHEBI:27667"/>
        <dbReference type="ChEBI" id="CHEBI:28061"/>
        <dbReference type="EC" id="5.1.3.3"/>
    </reaction>
    <physiologicalReaction direction="right-to-left" evidence="2">
        <dbReference type="Rhea" id="RHEA:28677"/>
    </physiologicalReaction>
</comment>
<keyword evidence="11 13" id="KW-0119">Carbohydrate metabolism</keyword>
<organism evidence="17">
    <name type="scientific">Musca domestica</name>
    <name type="common">House fly</name>
    <dbReference type="NCBI Taxonomy" id="7370"/>
    <lineage>
        <taxon>Eukaryota</taxon>
        <taxon>Metazoa</taxon>
        <taxon>Ecdysozoa</taxon>
        <taxon>Arthropoda</taxon>
        <taxon>Hexapoda</taxon>
        <taxon>Insecta</taxon>
        <taxon>Pterygota</taxon>
        <taxon>Neoptera</taxon>
        <taxon>Endopterygota</taxon>
        <taxon>Diptera</taxon>
        <taxon>Brachycera</taxon>
        <taxon>Muscomorpha</taxon>
        <taxon>Muscoidea</taxon>
        <taxon>Muscidae</taxon>
        <taxon>Musca</taxon>
    </lineage>
</organism>
<feature type="binding site" evidence="15">
    <location>
        <position position="257"/>
    </location>
    <ligand>
        <name>beta-D-galactose</name>
        <dbReference type="ChEBI" id="CHEBI:27667"/>
    </ligand>
</feature>
<dbReference type="KEGG" id="mde:101891199"/>
<accession>A0A1I8M5G1</accession>
<feature type="binding site" evidence="16">
    <location>
        <begin position="185"/>
        <end position="187"/>
    </location>
    <ligand>
        <name>beta-D-galactose</name>
        <dbReference type="ChEBI" id="CHEBI:27667"/>
    </ligand>
</feature>
<gene>
    <name evidence="17" type="primary">101891199</name>
</gene>
<dbReference type="NCBIfam" id="NF008277">
    <property type="entry name" value="PRK11055.1"/>
    <property type="match status" value="1"/>
</dbReference>
<dbReference type="EnsemblMetazoa" id="MDOA001438-RB">
    <property type="protein sequence ID" value="MDOA001438-PB"/>
    <property type="gene ID" value="MDOA001438"/>
</dbReference>
<dbReference type="UniPathway" id="UPA00214"/>
<dbReference type="SUPFAM" id="SSF74650">
    <property type="entry name" value="Galactose mutarotase-like"/>
    <property type="match status" value="1"/>
</dbReference>
<comment type="pathway">
    <text evidence="4">Carbohydrate metabolism; galactose metabolism.</text>
</comment>
<dbReference type="InterPro" id="IPR011013">
    <property type="entry name" value="Gal_mutarotase_sf_dom"/>
</dbReference>
<dbReference type="Pfam" id="PF01263">
    <property type="entry name" value="Aldose_epim"/>
    <property type="match status" value="1"/>
</dbReference>
<dbReference type="RefSeq" id="XP_011294724.2">
    <property type="nucleotide sequence ID" value="XM_011296422.3"/>
</dbReference>
<feature type="active site" description="Proton acceptor" evidence="14">
    <location>
        <position position="328"/>
    </location>
</feature>
<evidence type="ECO:0000256" key="7">
    <source>
        <dbReference type="ARBA" id="ARBA00011245"/>
    </source>
</evidence>
<keyword evidence="9" id="KW-0597">Phosphoprotein</keyword>
<dbReference type="eggNOG" id="KOG1604">
    <property type="taxonomic scope" value="Eukaryota"/>
</dbReference>
<evidence type="ECO:0000256" key="8">
    <source>
        <dbReference type="ARBA" id="ARBA00022490"/>
    </source>
</evidence>
<dbReference type="InterPro" id="IPR014718">
    <property type="entry name" value="GH-type_carb-bd"/>
</dbReference>
<keyword evidence="10 13" id="KW-0413">Isomerase</keyword>
<dbReference type="UniPathway" id="UPA00242"/>
<dbReference type="GO" id="GO:0005737">
    <property type="term" value="C:cytoplasm"/>
    <property type="evidence" value="ECO:0007669"/>
    <property type="project" value="UniProtKB-SubCell"/>
</dbReference>
<dbReference type="PIRSF" id="PIRSF005096">
    <property type="entry name" value="GALM"/>
    <property type="match status" value="1"/>
</dbReference>
<evidence type="ECO:0000256" key="6">
    <source>
        <dbReference type="ARBA" id="ARBA00006206"/>
    </source>
</evidence>
<dbReference type="STRING" id="7370.A0A1I8M5G1"/>
<evidence type="ECO:0000256" key="13">
    <source>
        <dbReference type="PIRNR" id="PIRNR005096"/>
    </source>
</evidence>
<dbReference type="OrthoDB" id="274691at2759"/>
<dbReference type="InterPro" id="IPR047215">
    <property type="entry name" value="Galactose_mutarotase-like"/>
</dbReference>
<proteinExistence type="inferred from homology"/>